<reference evidence="1 2" key="1">
    <citation type="submission" date="2017-01" db="EMBL/GenBank/DDBJ databases">
        <authorList>
            <person name="Varghese N."/>
            <person name="Submissions S."/>
        </authorList>
    </citation>
    <scope>NUCLEOTIDE SEQUENCE [LARGE SCALE GENOMIC DNA]</scope>
    <source>
        <strain evidence="1 2">DSM 2061</strain>
    </source>
</reference>
<proteinExistence type="predicted"/>
<organism evidence="1 2">
    <name type="scientific">Zobellia uliginosa</name>
    <dbReference type="NCBI Taxonomy" id="143224"/>
    <lineage>
        <taxon>Bacteria</taxon>
        <taxon>Pseudomonadati</taxon>
        <taxon>Bacteroidota</taxon>
        <taxon>Flavobacteriia</taxon>
        <taxon>Flavobacteriales</taxon>
        <taxon>Flavobacteriaceae</taxon>
        <taxon>Zobellia</taxon>
    </lineage>
</organism>
<evidence type="ECO:0000313" key="1">
    <source>
        <dbReference type="EMBL" id="SIS85354.1"/>
    </source>
</evidence>
<dbReference type="Proteomes" id="UP000185728">
    <property type="component" value="Unassembled WGS sequence"/>
</dbReference>
<evidence type="ECO:0000313" key="2">
    <source>
        <dbReference type="Proteomes" id="UP000185728"/>
    </source>
</evidence>
<protein>
    <submittedName>
        <fullName evidence="1">Uncharacterized protein</fullName>
    </submittedName>
</protein>
<accession>A0ABY1KW76</accession>
<comment type="caution">
    <text evidence="1">The sequence shown here is derived from an EMBL/GenBank/DDBJ whole genome shotgun (WGS) entry which is preliminary data.</text>
</comment>
<name>A0ABY1KW76_9FLAO</name>
<gene>
    <name evidence="1" type="ORF">SAMN05421766_104390</name>
</gene>
<dbReference type="EMBL" id="FTOB01000004">
    <property type="protein sequence ID" value="SIS85354.1"/>
    <property type="molecule type" value="Genomic_DNA"/>
</dbReference>
<sequence>MPLRLAFMVMLPKKYRAYHKTDEYETKYQNYYASKVEI</sequence>
<keyword evidence="2" id="KW-1185">Reference proteome</keyword>